<sequence length="57" mass="6347">MAPFLRDEAETKKRKPTTKEKAKARETFGKIEGIGDVLSDGPRKFLGSLLRKTGQTI</sequence>
<evidence type="ECO:0000313" key="2">
    <source>
        <dbReference type="EMBL" id="AIF26080.1"/>
    </source>
</evidence>
<dbReference type="EMBL" id="KJ631391">
    <property type="protein sequence ID" value="AIF26080.1"/>
    <property type="molecule type" value="Genomic_DNA"/>
</dbReference>
<dbReference type="AlphaFoldDB" id="A0A0B4N0C6"/>
<reference evidence="2" key="1">
    <citation type="submission" date="2014-03" db="EMBL/GenBank/DDBJ databases">
        <title>A sequence of cellulolytic fosmid clone of goat rumen metagenome.</title>
        <authorList>
            <person name="Lee K.-T."/>
            <person name="Kim J.-Y."/>
            <person name="Kim Y.-J."/>
            <person name="Ahn J.-H."/>
            <person name="Park M.-N."/>
            <person name="Kim J.-H."/>
            <person name="Kim T.-H."/>
        </authorList>
    </citation>
    <scope>NUCLEOTIDE SEQUENCE</scope>
</reference>
<name>A0A0B4N0C6_9BACT</name>
<feature type="region of interest" description="Disordered" evidence="1">
    <location>
        <begin position="1"/>
        <end position="26"/>
    </location>
</feature>
<protein>
    <submittedName>
        <fullName evidence="2">Uncharacterized protein</fullName>
    </submittedName>
</protein>
<accession>A0A0B4N0C6</accession>
<proteinExistence type="predicted"/>
<evidence type="ECO:0000256" key="1">
    <source>
        <dbReference type="SAM" id="MobiDB-lite"/>
    </source>
</evidence>
<organism evidence="2">
    <name type="scientific">uncultured bacterium Ad_125_H07_contig2</name>
    <dbReference type="NCBI Taxonomy" id="1489300"/>
    <lineage>
        <taxon>Bacteria</taxon>
        <taxon>environmental samples</taxon>
    </lineage>
</organism>